<proteinExistence type="predicted"/>
<feature type="compositionally biased region" description="Basic and acidic residues" evidence="1">
    <location>
        <begin position="163"/>
        <end position="186"/>
    </location>
</feature>
<name>A0ABT1I1K9_STRSD</name>
<sequence>MRKRFSSSPRRWRRRFGGGSTAAPVNGPETTGVRRARWRSLSSRRREPLGGVSAAGDTVPRWAAAVAEPRRPRAPRCIGSQCFPQISRFPADARGGATGPGNPVRPVSPRTRPPDRPRHTEPRTTIHDGCRDSAPSRRLNRADLITGRMSHRIGCYQETSGRWSERKSRGGRREHGATGRSGRGDAGRPSAGQINGVLRSACRHGTTGRPFASYFPLPSSGKGFRRGEGGGAAGPVFRAGHVPPDSSDARSQCAGESCHRDPRCAPRPCPRASGATRPCGRSQERVWSGRTRPEWT</sequence>
<dbReference type="Proteomes" id="UP001205311">
    <property type="component" value="Unassembled WGS sequence"/>
</dbReference>
<reference evidence="2 3" key="1">
    <citation type="submission" date="2022-06" db="EMBL/GenBank/DDBJ databases">
        <title>Genomic Encyclopedia of Archaeal and Bacterial Type Strains, Phase II (KMG-II): from individual species to whole genera.</title>
        <authorList>
            <person name="Goeker M."/>
        </authorList>
    </citation>
    <scope>NUCLEOTIDE SEQUENCE [LARGE SCALE GENOMIC DNA]</scope>
    <source>
        <strain evidence="2 3">DSM 40477</strain>
    </source>
</reference>
<evidence type="ECO:0000256" key="1">
    <source>
        <dbReference type="SAM" id="MobiDB-lite"/>
    </source>
</evidence>
<feature type="region of interest" description="Disordered" evidence="1">
    <location>
        <begin position="88"/>
        <end position="139"/>
    </location>
</feature>
<protein>
    <submittedName>
        <fullName evidence="2">Uncharacterized protein</fullName>
    </submittedName>
</protein>
<keyword evidence="3" id="KW-1185">Reference proteome</keyword>
<feature type="region of interest" description="Disordered" evidence="1">
    <location>
        <begin position="157"/>
        <end position="194"/>
    </location>
</feature>
<accession>A0ABT1I1K9</accession>
<feature type="compositionally biased region" description="Basic residues" evidence="1">
    <location>
        <begin position="1"/>
        <end position="16"/>
    </location>
</feature>
<evidence type="ECO:0000313" key="3">
    <source>
        <dbReference type="Proteomes" id="UP001205311"/>
    </source>
</evidence>
<organism evidence="2 3">
    <name type="scientific">Streptoalloteichus tenebrarius (strain ATCC 17920 / DSM 40477 / JCM 4838 / CBS 697.72 / NBRC 16177 / NCIMB 11028 / NRRL B-12390 / A12253. 1 / ISP 5477)</name>
    <name type="common">Streptomyces tenebrarius</name>
    <dbReference type="NCBI Taxonomy" id="1933"/>
    <lineage>
        <taxon>Bacteria</taxon>
        <taxon>Bacillati</taxon>
        <taxon>Actinomycetota</taxon>
        <taxon>Actinomycetes</taxon>
        <taxon>Pseudonocardiales</taxon>
        <taxon>Pseudonocardiaceae</taxon>
        <taxon>Streptoalloteichus</taxon>
    </lineage>
</organism>
<feature type="region of interest" description="Disordered" evidence="1">
    <location>
        <begin position="208"/>
        <end position="296"/>
    </location>
</feature>
<dbReference type="EMBL" id="JAMTCP010000046">
    <property type="protein sequence ID" value="MCP2261673.1"/>
    <property type="molecule type" value="Genomic_DNA"/>
</dbReference>
<comment type="caution">
    <text evidence="2">The sequence shown here is derived from an EMBL/GenBank/DDBJ whole genome shotgun (WGS) entry which is preliminary data.</text>
</comment>
<feature type="region of interest" description="Disordered" evidence="1">
    <location>
        <begin position="1"/>
        <end position="55"/>
    </location>
</feature>
<evidence type="ECO:0000313" key="2">
    <source>
        <dbReference type="EMBL" id="MCP2261673.1"/>
    </source>
</evidence>
<feature type="compositionally biased region" description="Basic and acidic residues" evidence="1">
    <location>
        <begin position="112"/>
        <end position="135"/>
    </location>
</feature>
<gene>
    <name evidence="2" type="ORF">LX15_005399</name>
</gene>